<dbReference type="OrthoDB" id="767957at2"/>
<reference evidence="2 3" key="3">
    <citation type="submission" date="2019-03" db="EMBL/GenBank/DDBJ databases">
        <title>Genomic Encyclopedia of Type Strains, Phase IV (KMG-IV): sequencing the most valuable type-strain genomes for metagenomic binning, comparative biology and taxonomic classification.</title>
        <authorList>
            <person name="Goeker M."/>
        </authorList>
    </citation>
    <scope>NUCLEOTIDE SEQUENCE [LARGE SCALE GENOMIC DNA]</scope>
    <source>
        <strain evidence="2 3">DSM 103236</strain>
    </source>
</reference>
<dbReference type="EMBL" id="BMJO01000002">
    <property type="protein sequence ID" value="GGE46257.1"/>
    <property type="molecule type" value="Genomic_DNA"/>
</dbReference>
<reference evidence="1" key="1">
    <citation type="journal article" date="2014" name="Int. J. Syst. Evol. Microbiol.">
        <title>Complete genome of a new Firmicutes species belonging to the dominant human colonic microbiota ('Ruminococcus bicirculans') reveals two chromosomes and a selective capacity to utilize plant glucans.</title>
        <authorList>
            <consortium name="NISC Comparative Sequencing Program"/>
            <person name="Wegmann U."/>
            <person name="Louis P."/>
            <person name="Goesmann A."/>
            <person name="Henrissat B."/>
            <person name="Duncan S.H."/>
            <person name="Flint H.J."/>
        </authorList>
    </citation>
    <scope>NUCLEOTIDE SEQUENCE</scope>
    <source>
        <strain evidence="1">CGMCC 1.15644</strain>
    </source>
</reference>
<dbReference type="Proteomes" id="UP000622648">
    <property type="component" value="Unassembled WGS sequence"/>
</dbReference>
<proteinExistence type="predicted"/>
<name>A0A4V2RZE4_9SPHI</name>
<reference evidence="4" key="2">
    <citation type="journal article" date="2019" name="Int. J. Syst. Evol. Microbiol.">
        <title>The Global Catalogue of Microorganisms (GCM) 10K type strain sequencing project: providing services to taxonomists for standard genome sequencing and annotation.</title>
        <authorList>
            <consortium name="The Broad Institute Genomics Platform"/>
            <consortium name="The Broad Institute Genome Sequencing Center for Infectious Disease"/>
            <person name="Wu L."/>
            <person name="Ma J."/>
        </authorList>
    </citation>
    <scope>NUCLEOTIDE SEQUENCE [LARGE SCALE GENOMIC DNA]</scope>
    <source>
        <strain evidence="4">CGMCC 1.15644</strain>
    </source>
</reference>
<evidence type="ECO:0000313" key="1">
    <source>
        <dbReference type="EMBL" id="GGE46257.1"/>
    </source>
</evidence>
<sequence>MKFIPQTPDLDLLVPSSDTVKFKRDKWLENSWFPDTTIIVKAKFESTHPFFGLINQISINEFIFLKTSFQAISMQVDYLHIEMEKIKDLVGKQVKTLKKRLILLQEILSKIEINHIGISIEAVKTSNEILTIQYEINNLYHHKKYNLLSDRLSRVSITPIDTLEENELANLIRLGLLEKILPPFTQKRETETSDNDKAIGADLNVNQSMYGYSKLGLAFMKACEQENRRFKE</sequence>
<accession>A0A4V2RZE4</accession>
<reference evidence="1" key="4">
    <citation type="submission" date="2024-05" db="EMBL/GenBank/DDBJ databases">
        <authorList>
            <person name="Sun Q."/>
            <person name="Zhou Y."/>
        </authorList>
    </citation>
    <scope>NUCLEOTIDE SEQUENCE</scope>
    <source>
        <strain evidence="1">CGMCC 1.15644</strain>
    </source>
</reference>
<dbReference type="AlphaFoldDB" id="A0A4V2RZE4"/>
<evidence type="ECO:0000313" key="2">
    <source>
        <dbReference type="EMBL" id="TCO25345.1"/>
    </source>
</evidence>
<organism evidence="2 3">
    <name type="scientific">Pedobacter psychrotolerans</name>
    <dbReference type="NCBI Taxonomy" id="1843235"/>
    <lineage>
        <taxon>Bacteria</taxon>
        <taxon>Pseudomonadati</taxon>
        <taxon>Bacteroidota</taxon>
        <taxon>Sphingobacteriia</taxon>
        <taxon>Sphingobacteriales</taxon>
        <taxon>Sphingobacteriaceae</taxon>
        <taxon>Pedobacter</taxon>
    </lineage>
</organism>
<evidence type="ECO:0000313" key="3">
    <source>
        <dbReference type="Proteomes" id="UP000295684"/>
    </source>
</evidence>
<keyword evidence="4" id="KW-1185">Reference proteome</keyword>
<comment type="caution">
    <text evidence="2">The sequence shown here is derived from an EMBL/GenBank/DDBJ whole genome shotgun (WGS) entry which is preliminary data.</text>
</comment>
<dbReference type="Proteomes" id="UP000295684">
    <property type="component" value="Unassembled WGS sequence"/>
</dbReference>
<dbReference type="RefSeq" id="WP_132532994.1">
    <property type="nucleotide sequence ID" value="NZ_BMJO01000002.1"/>
</dbReference>
<dbReference type="EMBL" id="SLWO01000004">
    <property type="protein sequence ID" value="TCO25345.1"/>
    <property type="molecule type" value="Genomic_DNA"/>
</dbReference>
<gene>
    <name evidence="2" type="ORF">EV200_104383</name>
    <name evidence="1" type="ORF">GCM10011413_10410</name>
</gene>
<evidence type="ECO:0000313" key="4">
    <source>
        <dbReference type="Proteomes" id="UP000622648"/>
    </source>
</evidence>
<protein>
    <submittedName>
        <fullName evidence="2">Uncharacterized protein</fullName>
    </submittedName>
</protein>